<organism evidence="2 3">
    <name type="scientific">Batillaria attramentaria</name>
    <dbReference type="NCBI Taxonomy" id="370345"/>
    <lineage>
        <taxon>Eukaryota</taxon>
        <taxon>Metazoa</taxon>
        <taxon>Spiralia</taxon>
        <taxon>Lophotrochozoa</taxon>
        <taxon>Mollusca</taxon>
        <taxon>Gastropoda</taxon>
        <taxon>Caenogastropoda</taxon>
        <taxon>Sorbeoconcha</taxon>
        <taxon>Cerithioidea</taxon>
        <taxon>Batillariidae</taxon>
        <taxon>Batillaria</taxon>
    </lineage>
</organism>
<gene>
    <name evidence="2" type="ORF">BaRGS_00025082</name>
</gene>
<keyword evidence="3" id="KW-1185">Reference proteome</keyword>
<evidence type="ECO:0000313" key="3">
    <source>
        <dbReference type="Proteomes" id="UP001519460"/>
    </source>
</evidence>
<dbReference type="Proteomes" id="UP001519460">
    <property type="component" value="Unassembled WGS sequence"/>
</dbReference>
<protein>
    <submittedName>
        <fullName evidence="2">Uncharacterized protein</fullName>
    </submittedName>
</protein>
<proteinExistence type="predicted"/>
<dbReference type="EMBL" id="JACVVK020000223">
    <property type="protein sequence ID" value="KAK7483649.1"/>
    <property type="molecule type" value="Genomic_DNA"/>
</dbReference>
<sequence length="82" mass="9149">MLCGTFGGILAEVYSSESEFLKELARATSSVDDSEFCREAEDCVNDHDAQNCEDSSDSKLDEDISEAEIRSEKFETRESPRS</sequence>
<accession>A0ABD0K981</accession>
<evidence type="ECO:0000256" key="1">
    <source>
        <dbReference type="SAM" id="MobiDB-lite"/>
    </source>
</evidence>
<name>A0ABD0K981_9CAEN</name>
<dbReference type="AlphaFoldDB" id="A0ABD0K981"/>
<evidence type="ECO:0000313" key="2">
    <source>
        <dbReference type="EMBL" id="KAK7483649.1"/>
    </source>
</evidence>
<comment type="caution">
    <text evidence="2">The sequence shown here is derived from an EMBL/GenBank/DDBJ whole genome shotgun (WGS) entry which is preliminary data.</text>
</comment>
<feature type="region of interest" description="Disordered" evidence="1">
    <location>
        <begin position="47"/>
        <end position="82"/>
    </location>
</feature>
<reference evidence="2 3" key="1">
    <citation type="journal article" date="2023" name="Sci. Data">
        <title>Genome assembly of the Korean intertidal mud-creeper Batillaria attramentaria.</title>
        <authorList>
            <person name="Patra A.K."/>
            <person name="Ho P.T."/>
            <person name="Jun S."/>
            <person name="Lee S.J."/>
            <person name="Kim Y."/>
            <person name="Won Y.J."/>
        </authorList>
    </citation>
    <scope>NUCLEOTIDE SEQUENCE [LARGE SCALE GENOMIC DNA]</scope>
    <source>
        <strain evidence="2">Wonlab-2016</strain>
    </source>
</reference>